<dbReference type="GO" id="GO:0051920">
    <property type="term" value="F:peroxiredoxin activity"/>
    <property type="evidence" value="ECO:0007669"/>
    <property type="project" value="InterPro"/>
</dbReference>
<dbReference type="EMBL" id="LJRC01000190">
    <property type="protein sequence ID" value="KPY34220.1"/>
    <property type="molecule type" value="Genomic_DNA"/>
</dbReference>
<dbReference type="InterPro" id="IPR052512">
    <property type="entry name" value="4CMD/NDH-1_regulator"/>
</dbReference>
<keyword evidence="1" id="KW-0732">Signal</keyword>
<name>A0A0P9XNH4_9PSED</name>
<dbReference type="SUPFAM" id="SSF69118">
    <property type="entry name" value="AhpD-like"/>
    <property type="match status" value="1"/>
</dbReference>
<evidence type="ECO:0000313" key="4">
    <source>
        <dbReference type="Proteomes" id="UP000050562"/>
    </source>
</evidence>
<dbReference type="AlphaFoldDB" id="A0A0P9XNH4"/>
<sequence>MTVGKLMLSTFTVLLTACAATDKGLSSMNLPEVPAPDDARAVSPALAHNTDALLLGEVWKRPGLSPRDRSLVTVAVLISRGQTVEMAYHFNRALDNGITPLELSETINHLAYYSGWGNATATLLIAKDVFAARNIGADQLAPVSPTRLPLDEATEQARVAQVDKNVGPVAPGLVEYTTRALFRDLWLRPGLAPRDRSLITVSSLVANGQVAQVTFHLNRAMDNGLKQSEASEMLTQLAFYAGWPNTFSAVPVFKDVFSKRQEG</sequence>
<reference evidence="3 4" key="1">
    <citation type="submission" date="2015-09" db="EMBL/GenBank/DDBJ databases">
        <title>Genome announcement of multiple Pseudomonas syringae strains.</title>
        <authorList>
            <person name="Thakur S."/>
            <person name="Wang P.W."/>
            <person name="Gong Y."/>
            <person name="Weir B.S."/>
            <person name="Guttman D.S."/>
        </authorList>
    </citation>
    <scope>NUCLEOTIDE SEQUENCE [LARGE SCALE GENOMIC DNA]</scope>
    <source>
        <strain evidence="3 4">ICMP3956</strain>
    </source>
</reference>
<gene>
    <name evidence="3" type="ORF">ALO52_03630</name>
</gene>
<evidence type="ECO:0000256" key="1">
    <source>
        <dbReference type="SAM" id="SignalP"/>
    </source>
</evidence>
<proteinExistence type="predicted"/>
<evidence type="ECO:0000259" key="2">
    <source>
        <dbReference type="Pfam" id="PF02627"/>
    </source>
</evidence>
<feature type="domain" description="Carboxymuconolactone decarboxylase-like" evidence="2">
    <location>
        <begin position="171"/>
        <end position="254"/>
    </location>
</feature>
<dbReference type="PANTHER" id="PTHR33570:SF9">
    <property type="entry name" value="BLL4600 PROTEIN"/>
    <property type="match status" value="1"/>
</dbReference>
<dbReference type="Gene3D" id="1.20.1290.10">
    <property type="entry name" value="AhpD-like"/>
    <property type="match status" value="1"/>
</dbReference>
<organism evidence="3 4">
    <name type="scientific">Pseudomonas syringae pv. primulae</name>
    <dbReference type="NCBI Taxonomy" id="251707"/>
    <lineage>
        <taxon>Bacteria</taxon>
        <taxon>Pseudomonadati</taxon>
        <taxon>Pseudomonadota</taxon>
        <taxon>Gammaproteobacteria</taxon>
        <taxon>Pseudomonadales</taxon>
        <taxon>Pseudomonadaceae</taxon>
        <taxon>Pseudomonas</taxon>
    </lineage>
</organism>
<dbReference type="PANTHER" id="PTHR33570">
    <property type="entry name" value="4-CARBOXYMUCONOLACTONE DECARBOXYLASE FAMILY PROTEIN"/>
    <property type="match status" value="1"/>
</dbReference>
<protein>
    <submittedName>
        <fullName evidence="3">Carboxymuconolactone decarboxylase</fullName>
    </submittedName>
</protein>
<accession>A0A0P9XNH4</accession>
<comment type="caution">
    <text evidence="3">The sequence shown here is derived from an EMBL/GenBank/DDBJ whole genome shotgun (WGS) entry which is preliminary data.</text>
</comment>
<feature type="domain" description="Carboxymuconolactone decarboxylase-like" evidence="2">
    <location>
        <begin position="44"/>
        <end position="128"/>
    </location>
</feature>
<feature type="chain" id="PRO_5006171750" evidence="1">
    <location>
        <begin position="20"/>
        <end position="263"/>
    </location>
</feature>
<dbReference type="PATRIC" id="fig|251707.3.peg.4748"/>
<dbReference type="RefSeq" id="WP_057410023.1">
    <property type="nucleotide sequence ID" value="NZ_LJRC01000190.1"/>
</dbReference>
<dbReference type="Pfam" id="PF02627">
    <property type="entry name" value="CMD"/>
    <property type="match status" value="2"/>
</dbReference>
<dbReference type="InterPro" id="IPR029032">
    <property type="entry name" value="AhpD-like"/>
</dbReference>
<dbReference type="PROSITE" id="PS51257">
    <property type="entry name" value="PROKAR_LIPOPROTEIN"/>
    <property type="match status" value="1"/>
</dbReference>
<feature type="signal peptide" evidence="1">
    <location>
        <begin position="1"/>
        <end position="19"/>
    </location>
</feature>
<dbReference type="InterPro" id="IPR003779">
    <property type="entry name" value="CMD-like"/>
</dbReference>
<evidence type="ECO:0000313" key="3">
    <source>
        <dbReference type="EMBL" id="KPY34220.1"/>
    </source>
</evidence>
<dbReference type="Proteomes" id="UP000050562">
    <property type="component" value="Unassembled WGS sequence"/>
</dbReference>